<name>A0A443KNX1_9RHOB</name>
<feature type="transmembrane region" description="Helical" evidence="1">
    <location>
        <begin position="25"/>
        <end position="50"/>
    </location>
</feature>
<feature type="domain" description="Major facilitator superfamily (MFS) profile" evidence="2">
    <location>
        <begin position="28"/>
        <end position="229"/>
    </location>
</feature>
<dbReference type="EMBL" id="SAUY01000002">
    <property type="protein sequence ID" value="RWR34594.1"/>
    <property type="molecule type" value="Genomic_DNA"/>
</dbReference>
<dbReference type="PANTHER" id="PTHR37314">
    <property type="entry name" value="SLR0142 PROTEIN"/>
    <property type="match status" value="1"/>
</dbReference>
<feature type="transmembrane region" description="Helical" evidence="1">
    <location>
        <begin position="184"/>
        <end position="204"/>
    </location>
</feature>
<dbReference type="Pfam" id="PF06912">
    <property type="entry name" value="DUF1275"/>
    <property type="match status" value="1"/>
</dbReference>
<evidence type="ECO:0000259" key="2">
    <source>
        <dbReference type="PROSITE" id="PS50850"/>
    </source>
</evidence>
<keyword evidence="1" id="KW-0472">Membrane</keyword>
<proteinExistence type="predicted"/>
<keyword evidence="1" id="KW-0812">Transmembrane</keyword>
<evidence type="ECO:0000313" key="4">
    <source>
        <dbReference type="Proteomes" id="UP000284451"/>
    </source>
</evidence>
<feature type="transmembrane region" description="Helical" evidence="1">
    <location>
        <begin position="141"/>
        <end position="163"/>
    </location>
</feature>
<dbReference type="Proteomes" id="UP000284451">
    <property type="component" value="Unassembled WGS sequence"/>
</dbReference>
<reference evidence="3 4" key="1">
    <citation type="submission" date="2019-01" db="EMBL/GenBank/DDBJ databases">
        <title>Sinorhodobacter populi sp. nov. isolated from the symptomatic bark tissue of Populus euramericana canker.</title>
        <authorList>
            <person name="Xu G."/>
        </authorList>
    </citation>
    <scope>NUCLEOTIDE SEQUENCE [LARGE SCALE GENOMIC DNA]</scope>
    <source>
        <strain evidence="3 4">07D10-4-3</strain>
    </source>
</reference>
<comment type="caution">
    <text evidence="3">The sequence shown here is derived from an EMBL/GenBank/DDBJ whole genome shotgun (WGS) entry which is preliminary data.</text>
</comment>
<reference evidence="3 4" key="2">
    <citation type="submission" date="2019-01" db="EMBL/GenBank/DDBJ databases">
        <authorList>
            <person name="Li Y."/>
        </authorList>
    </citation>
    <scope>NUCLEOTIDE SEQUENCE [LARGE SCALE GENOMIC DNA]</scope>
    <source>
        <strain evidence="3 4">07D10-4-3</strain>
    </source>
</reference>
<accession>A0A443KNX1</accession>
<dbReference type="PROSITE" id="PS50850">
    <property type="entry name" value="MFS"/>
    <property type="match status" value="1"/>
</dbReference>
<feature type="transmembrane region" description="Helical" evidence="1">
    <location>
        <begin position="70"/>
        <end position="92"/>
    </location>
</feature>
<feature type="transmembrane region" description="Helical" evidence="1">
    <location>
        <begin position="99"/>
        <end position="121"/>
    </location>
</feature>
<dbReference type="PANTHER" id="PTHR37314:SF4">
    <property type="entry name" value="UPF0700 TRANSMEMBRANE PROTEIN YOAK"/>
    <property type="match status" value="1"/>
</dbReference>
<evidence type="ECO:0000256" key="1">
    <source>
        <dbReference type="SAM" id="Phobius"/>
    </source>
</evidence>
<keyword evidence="1" id="KW-1133">Transmembrane helix</keyword>
<gene>
    <name evidence="3" type="ORF">D2T29_03355</name>
</gene>
<feature type="transmembrane region" description="Helical" evidence="1">
    <location>
        <begin position="210"/>
        <end position="228"/>
    </location>
</feature>
<dbReference type="InterPro" id="IPR010699">
    <property type="entry name" value="DUF1275"/>
</dbReference>
<dbReference type="AlphaFoldDB" id="A0A443KNX1"/>
<protein>
    <submittedName>
        <fullName evidence="3">DUF1275 domain-containing protein</fullName>
    </submittedName>
</protein>
<evidence type="ECO:0000313" key="3">
    <source>
        <dbReference type="EMBL" id="RWR34594.1"/>
    </source>
</evidence>
<dbReference type="GO" id="GO:0022857">
    <property type="term" value="F:transmembrane transporter activity"/>
    <property type="evidence" value="ECO:0007669"/>
    <property type="project" value="InterPro"/>
</dbReference>
<organism evidence="3 4">
    <name type="scientific">Paenirhodobacter populi</name>
    <dbReference type="NCBI Taxonomy" id="2306993"/>
    <lineage>
        <taxon>Bacteria</taxon>
        <taxon>Pseudomonadati</taxon>
        <taxon>Pseudomonadota</taxon>
        <taxon>Alphaproteobacteria</taxon>
        <taxon>Rhodobacterales</taxon>
        <taxon>Rhodobacter group</taxon>
        <taxon>Paenirhodobacter</taxon>
    </lineage>
</organism>
<sequence length="229" mass="23267">MNVESRNRGLAALLDRLSHAPRRQLAFATLLTGLAGFVDAVGYVQLGHFYLSFMSGNSTHLGMSLAVSGWADAVTAGAIILAFVMGAFLGTLLYDKGGLLRVIVVLAAELAIFLIAIALATRGSVGAALIPVAAAMGTQNVLRQIIAGADVGKGFISGSLFGLGQSLAGLVQGKSRGRQAVANGLSWVAFVMGVVLGTSVFAAIGLPASLALVSVVITLMIAAVSAGWL</sequence>
<dbReference type="InterPro" id="IPR020846">
    <property type="entry name" value="MFS_dom"/>
</dbReference>